<dbReference type="EMBL" id="CAMXCT010003334">
    <property type="protein sequence ID" value="CAI4003811.1"/>
    <property type="molecule type" value="Genomic_DNA"/>
</dbReference>
<evidence type="ECO:0000256" key="6">
    <source>
        <dbReference type="RuleBase" id="RU362125"/>
    </source>
</evidence>
<reference evidence="11" key="1">
    <citation type="submission" date="2022-10" db="EMBL/GenBank/DDBJ databases">
        <authorList>
            <person name="Chen Y."/>
            <person name="Dougan E. K."/>
            <person name="Chan C."/>
            <person name="Rhodes N."/>
            <person name="Thang M."/>
        </authorList>
    </citation>
    <scope>NUCLEOTIDE SEQUENCE</scope>
</reference>
<dbReference type="Pfam" id="PF00441">
    <property type="entry name" value="Acyl-CoA_dh_1"/>
    <property type="match status" value="1"/>
</dbReference>
<dbReference type="InterPro" id="IPR009075">
    <property type="entry name" value="AcylCo_DH/oxidase_C"/>
</dbReference>
<dbReference type="EMBL" id="CAMXCT020003334">
    <property type="protein sequence ID" value="CAL1157186.1"/>
    <property type="molecule type" value="Genomic_DNA"/>
</dbReference>
<feature type="compositionally biased region" description="Basic and acidic residues" evidence="7">
    <location>
        <begin position="412"/>
        <end position="431"/>
    </location>
</feature>
<dbReference type="SUPFAM" id="SSF47203">
    <property type="entry name" value="Acyl-CoA dehydrogenase C-terminal domain-like"/>
    <property type="match status" value="1"/>
</dbReference>
<comment type="caution">
    <text evidence="11">The sequence shown here is derived from an EMBL/GenBank/DDBJ whole genome shotgun (WGS) entry which is preliminary data.</text>
</comment>
<evidence type="ECO:0000259" key="8">
    <source>
        <dbReference type="Pfam" id="PF00441"/>
    </source>
</evidence>
<reference evidence="12" key="2">
    <citation type="submission" date="2024-04" db="EMBL/GenBank/DDBJ databases">
        <authorList>
            <person name="Chen Y."/>
            <person name="Shah S."/>
            <person name="Dougan E. K."/>
            <person name="Thang M."/>
            <person name="Chan C."/>
        </authorList>
    </citation>
    <scope>NUCLEOTIDE SEQUENCE [LARGE SCALE GENOMIC DNA]</scope>
</reference>
<dbReference type="Pfam" id="PF02770">
    <property type="entry name" value="Acyl-CoA_dh_M"/>
    <property type="match status" value="1"/>
</dbReference>
<dbReference type="Gene3D" id="1.10.540.10">
    <property type="entry name" value="Acyl-CoA dehydrogenase/oxidase, N-terminal domain"/>
    <property type="match status" value="1"/>
</dbReference>
<dbReference type="GO" id="GO:0003995">
    <property type="term" value="F:acyl-CoA dehydrogenase activity"/>
    <property type="evidence" value="ECO:0007669"/>
    <property type="project" value="TreeGrafter"/>
</dbReference>
<evidence type="ECO:0000313" key="12">
    <source>
        <dbReference type="EMBL" id="CAL1157186.1"/>
    </source>
</evidence>
<dbReference type="InterPro" id="IPR037069">
    <property type="entry name" value="AcylCoA_DH/ox_N_sf"/>
</dbReference>
<dbReference type="InterPro" id="IPR013786">
    <property type="entry name" value="AcylCoA_DH/ox_N"/>
</dbReference>
<dbReference type="GO" id="GO:0033539">
    <property type="term" value="P:fatty acid beta-oxidation using acyl-CoA dehydrogenase"/>
    <property type="evidence" value="ECO:0007669"/>
    <property type="project" value="TreeGrafter"/>
</dbReference>
<comment type="similarity">
    <text evidence="2 6">Belongs to the acyl-CoA dehydrogenase family.</text>
</comment>
<name>A0A9P1D890_9DINO</name>
<evidence type="ECO:0000256" key="7">
    <source>
        <dbReference type="SAM" id="MobiDB-lite"/>
    </source>
</evidence>
<evidence type="ECO:0000256" key="2">
    <source>
        <dbReference type="ARBA" id="ARBA00009347"/>
    </source>
</evidence>
<accession>A0A9P1D890</accession>
<organism evidence="11">
    <name type="scientific">Cladocopium goreaui</name>
    <dbReference type="NCBI Taxonomy" id="2562237"/>
    <lineage>
        <taxon>Eukaryota</taxon>
        <taxon>Sar</taxon>
        <taxon>Alveolata</taxon>
        <taxon>Dinophyceae</taxon>
        <taxon>Suessiales</taxon>
        <taxon>Symbiodiniaceae</taxon>
        <taxon>Cladocopium</taxon>
    </lineage>
</organism>
<proteinExistence type="inferred from homology"/>
<feature type="domain" description="Acyl-CoA oxidase/dehydrogenase middle" evidence="9">
    <location>
        <begin position="148"/>
        <end position="224"/>
    </location>
</feature>
<evidence type="ECO:0000256" key="1">
    <source>
        <dbReference type="ARBA" id="ARBA00001974"/>
    </source>
</evidence>
<feature type="domain" description="Acyl-CoA dehydrogenase/oxidase N-terminal" evidence="10">
    <location>
        <begin position="24"/>
        <end position="142"/>
    </location>
</feature>
<feature type="non-terminal residue" evidence="11">
    <location>
        <position position="450"/>
    </location>
</feature>
<dbReference type="InterPro" id="IPR009100">
    <property type="entry name" value="AcylCoA_DH/oxidase_NM_dom_sf"/>
</dbReference>
<dbReference type="Proteomes" id="UP001152797">
    <property type="component" value="Unassembled WGS sequence"/>
</dbReference>
<evidence type="ECO:0000259" key="10">
    <source>
        <dbReference type="Pfam" id="PF02771"/>
    </source>
</evidence>
<evidence type="ECO:0008006" key="14">
    <source>
        <dbReference type="Google" id="ProtNLM"/>
    </source>
</evidence>
<dbReference type="Pfam" id="PF02771">
    <property type="entry name" value="Acyl-CoA_dh_N"/>
    <property type="match status" value="1"/>
</dbReference>
<dbReference type="PANTHER" id="PTHR48083:SF28">
    <property type="entry name" value="ACYL-COA DEHYDROGENASE FAMILY PROTEIN (AFU_ORTHOLOGUE AFUA_6G10880)-RELATED"/>
    <property type="match status" value="1"/>
</dbReference>
<dbReference type="EMBL" id="CAMXCT030003334">
    <property type="protein sequence ID" value="CAL4791123.1"/>
    <property type="molecule type" value="Genomic_DNA"/>
</dbReference>
<dbReference type="Gene3D" id="1.20.140.10">
    <property type="entry name" value="Butyryl-CoA Dehydrogenase, subunit A, domain 3"/>
    <property type="match status" value="1"/>
</dbReference>
<dbReference type="SUPFAM" id="SSF56645">
    <property type="entry name" value="Acyl-CoA dehydrogenase NM domain-like"/>
    <property type="match status" value="1"/>
</dbReference>
<evidence type="ECO:0000256" key="4">
    <source>
        <dbReference type="ARBA" id="ARBA00022827"/>
    </source>
</evidence>
<protein>
    <recommendedName>
        <fullName evidence="14">Acyl-CoA dehydrogenase</fullName>
    </recommendedName>
</protein>
<keyword evidence="3 6" id="KW-0285">Flavoprotein</keyword>
<evidence type="ECO:0000259" key="9">
    <source>
        <dbReference type="Pfam" id="PF02770"/>
    </source>
</evidence>
<dbReference type="GO" id="GO:0050660">
    <property type="term" value="F:flavin adenine dinucleotide binding"/>
    <property type="evidence" value="ECO:0007669"/>
    <property type="project" value="InterPro"/>
</dbReference>
<feature type="region of interest" description="Disordered" evidence="7">
    <location>
        <begin position="410"/>
        <end position="450"/>
    </location>
</feature>
<evidence type="ECO:0000256" key="3">
    <source>
        <dbReference type="ARBA" id="ARBA00022630"/>
    </source>
</evidence>
<evidence type="ECO:0000313" key="13">
    <source>
        <dbReference type="Proteomes" id="UP001152797"/>
    </source>
</evidence>
<feature type="domain" description="Acyl-CoA dehydrogenase/oxidase C-terminal" evidence="8">
    <location>
        <begin position="252"/>
        <end position="406"/>
    </location>
</feature>
<dbReference type="GO" id="GO:0005737">
    <property type="term" value="C:cytoplasm"/>
    <property type="evidence" value="ECO:0007669"/>
    <property type="project" value="TreeGrafter"/>
</dbReference>
<dbReference type="InterPro" id="IPR050741">
    <property type="entry name" value="Acyl-CoA_dehydrogenase"/>
</dbReference>
<keyword evidence="5 6" id="KW-0560">Oxidoreductase</keyword>
<dbReference type="AlphaFoldDB" id="A0A9P1D890"/>
<feature type="compositionally biased region" description="Basic and acidic residues" evidence="7">
    <location>
        <begin position="441"/>
        <end position="450"/>
    </location>
</feature>
<keyword evidence="13" id="KW-1185">Reference proteome</keyword>
<dbReference type="FunFam" id="2.40.110.10:FF:000002">
    <property type="entry name" value="Acyl-CoA dehydrogenase fadE12"/>
    <property type="match status" value="1"/>
</dbReference>
<dbReference type="InterPro" id="IPR006091">
    <property type="entry name" value="Acyl-CoA_Oxase/DH_mid-dom"/>
</dbReference>
<dbReference type="InterPro" id="IPR036250">
    <property type="entry name" value="AcylCo_DH-like_C"/>
</dbReference>
<comment type="cofactor">
    <cofactor evidence="1 6">
        <name>FAD</name>
        <dbReference type="ChEBI" id="CHEBI:57692"/>
    </cofactor>
</comment>
<keyword evidence="4 6" id="KW-0274">FAD</keyword>
<evidence type="ECO:0000313" key="11">
    <source>
        <dbReference type="EMBL" id="CAI4003811.1"/>
    </source>
</evidence>
<dbReference type="Gene3D" id="2.40.110.10">
    <property type="entry name" value="Butyryl-CoA Dehydrogenase, subunit A, domain 2"/>
    <property type="match status" value="1"/>
</dbReference>
<gene>
    <name evidence="11" type="ORF">C1SCF055_LOCUS29642</name>
</gene>
<sequence>FGDPALGCEPYWYQGYASAYYGPSHEVFRRKCRDFVEGQVRPHLEEWIAKKAYPLELHQKALAAGLPTAGLQKDVQARYPSAVVPAEGFDAFHELIYLDELAAVGPGGALGQCGINSMALPPVLFAGSPLVQSQVVEEVIHGRKNISLAISEPSAGSDVANLRTSAVLEKDVYVVNGQKKWITGGHMADFFTLAVRTGKAGPGGISLLLVDAKTPGFRVRKMDMQFDSCHGTTFLDFEDVRVPKSNLIGQEGQGFMYLLLNFNHERFVISASTCRFARLCYAEALKYSLRRKTFGKPLYEHQMIRWKLAEMLRQVEALHDYNERVAFQYKCGVPDAKLGAQCGMLKVFASKTFEYCAREASQVFGGSSLVRDGPGKLVERLYREVRASAIPGGSEEVLLDLAARQAIGQSLRQEKQLHSKPKRSPEGKDSQDVIPQPTRASDAEAPKSKL</sequence>
<evidence type="ECO:0000256" key="5">
    <source>
        <dbReference type="ARBA" id="ARBA00023002"/>
    </source>
</evidence>
<dbReference type="PANTHER" id="PTHR48083">
    <property type="entry name" value="MEDIUM-CHAIN SPECIFIC ACYL-COA DEHYDROGENASE, MITOCHONDRIAL-RELATED"/>
    <property type="match status" value="1"/>
</dbReference>
<dbReference type="InterPro" id="IPR046373">
    <property type="entry name" value="Acyl-CoA_Oxase/DH_mid-dom_sf"/>
</dbReference>
<dbReference type="OrthoDB" id="9988775at2759"/>